<protein>
    <submittedName>
        <fullName evidence="5">Acetyltransferase</fullName>
    </submittedName>
</protein>
<keyword evidence="2" id="KW-0808">Transferase</keyword>
<gene>
    <name evidence="5" type="ORF">ABE960_07420</name>
</gene>
<organism evidence="5 6">
    <name type="scientific">Halomonas aquatica</name>
    <dbReference type="NCBI Taxonomy" id="3151123"/>
    <lineage>
        <taxon>Bacteria</taxon>
        <taxon>Pseudomonadati</taxon>
        <taxon>Pseudomonadota</taxon>
        <taxon>Gammaproteobacteria</taxon>
        <taxon>Oceanospirillales</taxon>
        <taxon>Halomonadaceae</taxon>
        <taxon>Halomonas</taxon>
    </lineage>
</organism>
<evidence type="ECO:0000313" key="5">
    <source>
        <dbReference type="EMBL" id="MEQ6917347.1"/>
    </source>
</evidence>
<dbReference type="InterPro" id="IPR018357">
    <property type="entry name" value="Hexapep_transf_CS"/>
</dbReference>
<dbReference type="InterPro" id="IPR050179">
    <property type="entry name" value="Trans_hexapeptide_repeat"/>
</dbReference>
<evidence type="ECO:0000256" key="2">
    <source>
        <dbReference type="ARBA" id="ARBA00022679"/>
    </source>
</evidence>
<dbReference type="PANTHER" id="PTHR43300:SF7">
    <property type="entry name" value="UDP-N-ACETYLBACILLOSAMINE N-ACETYLTRANSFERASE"/>
    <property type="match status" value="1"/>
</dbReference>
<dbReference type="NCBIfam" id="TIGR03570">
    <property type="entry name" value="NeuD_NnaD"/>
    <property type="match status" value="1"/>
</dbReference>
<evidence type="ECO:0000313" key="6">
    <source>
        <dbReference type="Proteomes" id="UP001442468"/>
    </source>
</evidence>
<keyword evidence="3" id="KW-0677">Repeat</keyword>
<dbReference type="Gene3D" id="2.160.10.10">
    <property type="entry name" value="Hexapeptide repeat proteins"/>
    <property type="match status" value="1"/>
</dbReference>
<dbReference type="InterPro" id="IPR011004">
    <property type="entry name" value="Trimer_LpxA-like_sf"/>
</dbReference>
<evidence type="ECO:0000256" key="3">
    <source>
        <dbReference type="ARBA" id="ARBA00022737"/>
    </source>
</evidence>
<comment type="caution">
    <text evidence="5">The sequence shown here is derived from an EMBL/GenBank/DDBJ whole genome shotgun (WGS) entry which is preliminary data.</text>
</comment>
<reference evidence="5 6" key="1">
    <citation type="submission" date="2024-05" db="EMBL/GenBank/DDBJ databases">
        <title>Halomonas sp. SSM6 16S ribosomal RNA gene Genome sequencing and assembly.</title>
        <authorList>
            <person name="Yook S."/>
        </authorList>
    </citation>
    <scope>NUCLEOTIDE SEQUENCE [LARGE SCALE GENOMIC DNA]</scope>
    <source>
        <strain evidence="5 6">SSM6</strain>
    </source>
</reference>
<dbReference type="Gene3D" id="3.40.50.20">
    <property type="match status" value="1"/>
</dbReference>
<dbReference type="PANTHER" id="PTHR43300">
    <property type="entry name" value="ACETYLTRANSFERASE"/>
    <property type="match status" value="1"/>
</dbReference>
<dbReference type="SUPFAM" id="SSF51161">
    <property type="entry name" value="Trimeric LpxA-like enzymes"/>
    <property type="match status" value="1"/>
</dbReference>
<dbReference type="Pfam" id="PF17836">
    <property type="entry name" value="PglD_N"/>
    <property type="match status" value="1"/>
</dbReference>
<proteinExistence type="inferred from homology"/>
<evidence type="ECO:0000256" key="1">
    <source>
        <dbReference type="ARBA" id="ARBA00007274"/>
    </source>
</evidence>
<dbReference type="PROSITE" id="PS00101">
    <property type="entry name" value="HEXAPEP_TRANSFERASES"/>
    <property type="match status" value="1"/>
</dbReference>
<dbReference type="CDD" id="cd03360">
    <property type="entry name" value="LbH_AT_putative"/>
    <property type="match status" value="1"/>
</dbReference>
<sequence>MKLAVLGASGHGKVVADTALAAGWEDVVFFDDAWPALTQNGIWPVVGDTDALMTQRNEFDGIVVGIGSNRIRLNKTRELSYSGAKLTTIVHPCAVLSPTVQLGMGSVVFAGAVIQVDCRLGAACIVNTNASIDHDCCLADGVHVCPGTSIAGLVTVGEVSWIGIGASVKQMVKIGEGVTVGAGAAVVSDVSDSETVVGVPAHVFA</sequence>
<keyword evidence="6" id="KW-1185">Reference proteome</keyword>
<dbReference type="Proteomes" id="UP001442468">
    <property type="component" value="Unassembled WGS sequence"/>
</dbReference>
<evidence type="ECO:0000259" key="4">
    <source>
        <dbReference type="Pfam" id="PF17836"/>
    </source>
</evidence>
<dbReference type="RefSeq" id="WP_349761612.1">
    <property type="nucleotide sequence ID" value="NZ_JBEGCJ010000003.1"/>
</dbReference>
<dbReference type="InterPro" id="IPR020019">
    <property type="entry name" value="AcTrfase_PglD-like"/>
</dbReference>
<name>A0ABV1NE68_9GAMM</name>
<accession>A0ABV1NE68</accession>
<comment type="similarity">
    <text evidence="1">Belongs to the transferase hexapeptide repeat family.</text>
</comment>
<dbReference type="InterPro" id="IPR041561">
    <property type="entry name" value="PglD_N"/>
</dbReference>
<dbReference type="EMBL" id="JBEGCJ010000003">
    <property type="protein sequence ID" value="MEQ6917347.1"/>
    <property type="molecule type" value="Genomic_DNA"/>
</dbReference>
<feature type="domain" description="PglD N-terminal" evidence="4">
    <location>
        <begin position="2"/>
        <end position="77"/>
    </location>
</feature>